<dbReference type="AlphaFoldDB" id="X1PJI4"/>
<evidence type="ECO:0000313" key="1">
    <source>
        <dbReference type="EMBL" id="GAI55983.1"/>
    </source>
</evidence>
<dbReference type="EMBL" id="BARV01041997">
    <property type="protein sequence ID" value="GAI55983.1"/>
    <property type="molecule type" value="Genomic_DNA"/>
</dbReference>
<organism evidence="1">
    <name type="scientific">marine sediment metagenome</name>
    <dbReference type="NCBI Taxonomy" id="412755"/>
    <lineage>
        <taxon>unclassified sequences</taxon>
        <taxon>metagenomes</taxon>
        <taxon>ecological metagenomes</taxon>
    </lineage>
</organism>
<feature type="non-terminal residue" evidence="1">
    <location>
        <position position="1"/>
    </location>
</feature>
<comment type="caution">
    <text evidence="1">The sequence shown here is derived from an EMBL/GenBank/DDBJ whole genome shotgun (WGS) entry which is preliminary data.</text>
</comment>
<sequence>ECNIGVLAVREMPPEKVVKAGPLVGSLQSNVPQSVKRSFQQSDRIFAELMGKSRAAAAAGAELVIWPETMVQATIEPAVLKLLDASHSYRVFDSAPCLSLVV</sequence>
<gene>
    <name evidence="1" type="ORF">S06H3_63344</name>
</gene>
<protein>
    <submittedName>
        <fullName evidence="1">Uncharacterized protein</fullName>
    </submittedName>
</protein>
<accession>X1PJI4</accession>
<name>X1PJI4_9ZZZZ</name>
<reference evidence="1" key="1">
    <citation type="journal article" date="2014" name="Front. Microbiol.">
        <title>High frequency of phylogenetically diverse reductive dehalogenase-homologous genes in deep subseafloor sedimentary metagenomes.</title>
        <authorList>
            <person name="Kawai M."/>
            <person name="Futagami T."/>
            <person name="Toyoda A."/>
            <person name="Takaki Y."/>
            <person name="Nishi S."/>
            <person name="Hori S."/>
            <person name="Arai W."/>
            <person name="Tsubouchi T."/>
            <person name="Morono Y."/>
            <person name="Uchiyama I."/>
            <person name="Ito T."/>
            <person name="Fujiyama A."/>
            <person name="Inagaki F."/>
            <person name="Takami H."/>
        </authorList>
    </citation>
    <scope>NUCLEOTIDE SEQUENCE</scope>
    <source>
        <strain evidence="1">Expedition CK06-06</strain>
    </source>
</reference>
<proteinExistence type="predicted"/>